<reference evidence="1 2" key="1">
    <citation type="submission" date="2011-02" db="EMBL/GenBank/DDBJ databases">
        <authorList>
            <person name="Nelson K.E."/>
            <person name="Sutton G."/>
            <person name="Torralba M."/>
            <person name="Durkin S."/>
            <person name="Harkins D."/>
            <person name="Montgomery R."/>
            <person name="Ziemer C."/>
            <person name="Klaassens E."/>
            <person name="Ocuiv P."/>
            <person name="Morrison M."/>
        </authorList>
    </citation>
    <scope>NUCLEOTIDE SEQUENCE [LARGE SCALE GENOMIC DNA]</scope>
    <source>
        <strain evidence="1 2">8</strain>
    </source>
</reference>
<comment type="caution">
    <text evidence="1">The sequence shown here is derived from an EMBL/GenBank/DDBJ whole genome shotgun (WGS) entry which is preliminary data.</text>
</comment>
<dbReference type="Gene3D" id="1.25.40.380">
    <property type="entry name" value="Protein of unknown function DUF1810"/>
    <property type="match status" value="1"/>
</dbReference>
<dbReference type="eggNOG" id="COG5579">
    <property type="taxonomic scope" value="Bacteria"/>
</dbReference>
<dbReference type="InterPro" id="IPR036287">
    <property type="entry name" value="Rv1873-like_sf"/>
</dbReference>
<name>E9SFT0_RUMAL</name>
<accession>E9SFT0</accession>
<dbReference type="InterPro" id="IPR014937">
    <property type="entry name" value="DUF1810"/>
</dbReference>
<organism evidence="1 2">
    <name type="scientific">Ruminococcus albus 8</name>
    <dbReference type="NCBI Taxonomy" id="246199"/>
    <lineage>
        <taxon>Bacteria</taxon>
        <taxon>Bacillati</taxon>
        <taxon>Bacillota</taxon>
        <taxon>Clostridia</taxon>
        <taxon>Eubacteriales</taxon>
        <taxon>Oscillospiraceae</taxon>
        <taxon>Ruminococcus</taxon>
    </lineage>
</organism>
<keyword evidence="2" id="KW-1185">Reference proteome</keyword>
<evidence type="ECO:0000313" key="2">
    <source>
        <dbReference type="Proteomes" id="UP000004259"/>
    </source>
</evidence>
<evidence type="ECO:0000313" key="1">
    <source>
        <dbReference type="EMBL" id="EGC01814.1"/>
    </source>
</evidence>
<dbReference type="EMBL" id="ADKM02000122">
    <property type="protein sequence ID" value="EGC01814.1"/>
    <property type="molecule type" value="Genomic_DNA"/>
</dbReference>
<evidence type="ECO:0008006" key="3">
    <source>
        <dbReference type="Google" id="ProtNLM"/>
    </source>
</evidence>
<dbReference type="Pfam" id="PF08837">
    <property type="entry name" value="DUF1810"/>
    <property type="match status" value="1"/>
</dbReference>
<dbReference type="AlphaFoldDB" id="E9SFT0"/>
<dbReference type="Proteomes" id="UP000004259">
    <property type="component" value="Unassembled WGS sequence"/>
</dbReference>
<dbReference type="SUPFAM" id="SSF140736">
    <property type="entry name" value="Rv1873-like"/>
    <property type="match status" value="1"/>
</dbReference>
<proteinExistence type="predicted"/>
<gene>
    <name evidence="1" type="ORF">CUS_7879</name>
</gene>
<sequence length="149" mass="17199">MKGVVYTDKDIFINAQNDNANNYRSALSEIAAGRKRSCWIWYVFPILKEEELMVDFYSRYFAFESLDDAKAYAADSLLMERLAEITEAILVHDRPIAEIMGSAIDVDKLHACMTLFQAIAPENNCFERVLNKYYNGKPRRSTLKLIEQI</sequence>
<protein>
    <recommendedName>
        <fullName evidence="3">Calpastatin</fullName>
    </recommendedName>
</protein>